<evidence type="ECO:0000256" key="1">
    <source>
        <dbReference type="SAM" id="MobiDB-lite"/>
    </source>
</evidence>
<dbReference type="RefSeq" id="XP_008476323.1">
    <property type="nucleotide sequence ID" value="XM_008478101.3"/>
</dbReference>
<dbReference type="GO" id="GO:0000379">
    <property type="term" value="P:tRNA-type intron splice site recognition and cleavage"/>
    <property type="evidence" value="ECO:0007669"/>
    <property type="project" value="TreeGrafter"/>
</dbReference>
<feature type="region of interest" description="Disordered" evidence="1">
    <location>
        <begin position="135"/>
        <end position="219"/>
    </location>
</feature>
<dbReference type="KEGG" id="dci:103513284"/>
<dbReference type="GeneID" id="103513284"/>
<dbReference type="PaxDb" id="121845-A0A1S3D7Y7"/>
<dbReference type="Proteomes" id="UP000079169">
    <property type="component" value="Unplaced"/>
</dbReference>
<proteinExistence type="predicted"/>
<protein>
    <submittedName>
        <fullName evidence="3">Uncharacterized protein LOC103513284</fullName>
    </submittedName>
</protein>
<dbReference type="AlphaFoldDB" id="A0A1S3D7Y7"/>
<dbReference type="PANTHER" id="PTHR21027">
    <property type="entry name" value="TRNA-SPLICING ENDONUCLEASE SUBUNIT SEN54"/>
    <property type="match status" value="1"/>
</dbReference>
<feature type="compositionally biased region" description="Basic and acidic residues" evidence="1">
    <location>
        <begin position="181"/>
        <end position="196"/>
    </location>
</feature>
<evidence type="ECO:0000313" key="2">
    <source>
        <dbReference type="Proteomes" id="UP000079169"/>
    </source>
</evidence>
<dbReference type="STRING" id="121845.A0A1S3D7Y7"/>
<name>A0A1S3D7Y7_DIACI</name>
<accession>A0A1S3D7Y7</accession>
<sequence length="314" mass="35598">MGNDVIYPEEAAYLLEINDLEITHAGVPLSLQKCFSLLLTDENGCNLLEYRVFAHFVTFGYQVFRHDPQRVSDEKDDCRAKLTEIREPSEEYKATNVKVDSNNETFETRFTLDLMKDDQSWKGLSEKLYCHSENASNIEPTPTQTQPIHTIDSSSSSSEEESEDDEDNSSSSSDSDIMVIDSDKEKQAKPNEKSKSIEILTLDSSEDEGKSHKQILTGTKTTLKKENTSSVLEDFIPFKRFKNEESDEDIPKQSNRRKNKRNLKISKNIFRPDVNQDVPQGIENVSQGIEQPGNDLQVSNDLVEANISQFVQGT</sequence>
<reference evidence="3" key="1">
    <citation type="submission" date="2025-08" db="UniProtKB">
        <authorList>
            <consortium name="RefSeq"/>
        </authorList>
    </citation>
    <scope>IDENTIFICATION</scope>
</reference>
<feature type="compositionally biased region" description="Low complexity" evidence="1">
    <location>
        <begin position="140"/>
        <end position="157"/>
    </location>
</feature>
<feature type="compositionally biased region" description="Acidic residues" evidence="1">
    <location>
        <begin position="158"/>
        <end position="168"/>
    </location>
</feature>
<keyword evidence="2" id="KW-1185">Reference proteome</keyword>
<organism evidence="2 3">
    <name type="scientific">Diaphorina citri</name>
    <name type="common">Asian citrus psyllid</name>
    <dbReference type="NCBI Taxonomy" id="121845"/>
    <lineage>
        <taxon>Eukaryota</taxon>
        <taxon>Metazoa</taxon>
        <taxon>Ecdysozoa</taxon>
        <taxon>Arthropoda</taxon>
        <taxon>Hexapoda</taxon>
        <taxon>Insecta</taxon>
        <taxon>Pterygota</taxon>
        <taxon>Neoptera</taxon>
        <taxon>Paraneoptera</taxon>
        <taxon>Hemiptera</taxon>
        <taxon>Sternorrhyncha</taxon>
        <taxon>Psylloidea</taxon>
        <taxon>Psyllidae</taxon>
        <taxon>Diaphorininae</taxon>
        <taxon>Diaphorina</taxon>
    </lineage>
</organism>
<evidence type="ECO:0000313" key="3">
    <source>
        <dbReference type="RefSeq" id="XP_008476323.1"/>
    </source>
</evidence>
<feature type="region of interest" description="Disordered" evidence="1">
    <location>
        <begin position="240"/>
        <end position="262"/>
    </location>
</feature>
<dbReference type="GO" id="GO:0000214">
    <property type="term" value="C:tRNA-intron endonuclease complex"/>
    <property type="evidence" value="ECO:0007669"/>
    <property type="project" value="TreeGrafter"/>
</dbReference>
<gene>
    <name evidence="3" type="primary">LOC103513284</name>
</gene>
<dbReference type="InterPro" id="IPR024337">
    <property type="entry name" value="tRNA_splic_suSen54"/>
</dbReference>
<dbReference type="PANTHER" id="PTHR21027:SF1">
    <property type="entry name" value="TRNA-SPLICING ENDONUCLEASE SUBUNIT SEN54"/>
    <property type="match status" value="1"/>
</dbReference>